<accession>A0A8U0ILB1</accession>
<dbReference type="PANTHER" id="PTHR34236">
    <property type="entry name" value="DIMETHYL SULFOXIDE REDUCTASE TRANSCRIPTIONAL ACTIVATOR"/>
    <property type="match status" value="1"/>
</dbReference>
<sequence>MSLVAEFSVPTGDFALDSALDAMPEMRIEVERLATHSREWVMPFVWATGGDLDDFESAMADDETVADVETLDRFEDGALYLVEWSETVESLVDEMIDRHAVVQEAAADDEWFFKLRFSEEQHLSSFRDHFGSNFELHRKYRASEPRHGEFGLTSEQRETLVVASELGYFAVPRSATVEDIAAELDISANSVSQRLRRAHDALVCNTLRIDGRDRPA</sequence>
<keyword evidence="6" id="KW-1185">Reference proteome</keyword>
<feature type="domain" description="HTH bat-type" evidence="3">
    <location>
        <begin position="152"/>
        <end position="201"/>
    </location>
</feature>
<evidence type="ECO:0000256" key="1">
    <source>
        <dbReference type="ARBA" id="ARBA00023015"/>
    </source>
</evidence>
<dbReference type="InterPro" id="IPR031803">
    <property type="entry name" value="BAT_GAF/HTH-assoc"/>
</dbReference>
<name>A0A8U0ILB1_9EURY</name>
<evidence type="ECO:0000313" key="5">
    <source>
        <dbReference type="EMBL" id="UPW01122.1"/>
    </source>
</evidence>
<organism evidence="5 6">
    <name type="scientific">Halorussus gelatinilyticus</name>
    <dbReference type="NCBI Taxonomy" id="2937524"/>
    <lineage>
        <taxon>Archaea</taxon>
        <taxon>Methanobacteriati</taxon>
        <taxon>Methanobacteriota</taxon>
        <taxon>Stenosarchaea group</taxon>
        <taxon>Halobacteria</taxon>
        <taxon>Halobacteriales</taxon>
        <taxon>Haladaptataceae</taxon>
        <taxon>Halorussus</taxon>
    </lineage>
</organism>
<proteinExistence type="predicted"/>
<dbReference type="KEGG" id="haxz:M0R88_03230"/>
<dbReference type="Pfam" id="PF04967">
    <property type="entry name" value="HTH_10"/>
    <property type="match status" value="1"/>
</dbReference>
<dbReference type="PANTHER" id="PTHR34236:SF1">
    <property type="entry name" value="DIMETHYL SULFOXIDE REDUCTASE TRANSCRIPTIONAL ACTIVATOR"/>
    <property type="match status" value="1"/>
</dbReference>
<dbReference type="GeneID" id="72188835"/>
<reference evidence="5" key="1">
    <citation type="submission" date="2022-04" db="EMBL/GenBank/DDBJ databases">
        <title>Diverse halophilic archaea isolated from saline environments.</title>
        <authorList>
            <person name="Cui H.-L."/>
        </authorList>
    </citation>
    <scope>NUCLEOTIDE SEQUENCE</scope>
    <source>
        <strain evidence="5">XZYJT40</strain>
    </source>
</reference>
<dbReference type="Proteomes" id="UP000830434">
    <property type="component" value="Chromosome"/>
</dbReference>
<evidence type="ECO:0000259" key="3">
    <source>
        <dbReference type="Pfam" id="PF04967"/>
    </source>
</evidence>
<evidence type="ECO:0000313" key="6">
    <source>
        <dbReference type="Proteomes" id="UP000830434"/>
    </source>
</evidence>
<dbReference type="EMBL" id="CP096658">
    <property type="protein sequence ID" value="UPW01122.1"/>
    <property type="molecule type" value="Genomic_DNA"/>
</dbReference>
<evidence type="ECO:0000259" key="4">
    <source>
        <dbReference type="Pfam" id="PF15915"/>
    </source>
</evidence>
<dbReference type="Pfam" id="PF15915">
    <property type="entry name" value="BAT"/>
    <property type="match status" value="1"/>
</dbReference>
<dbReference type="AlphaFoldDB" id="A0A8U0ILB1"/>
<evidence type="ECO:0000256" key="2">
    <source>
        <dbReference type="ARBA" id="ARBA00023163"/>
    </source>
</evidence>
<gene>
    <name evidence="5" type="ORF">M0R88_03230</name>
</gene>
<dbReference type="RefSeq" id="WP_248655527.1">
    <property type="nucleotide sequence ID" value="NZ_CP096658.1"/>
</dbReference>
<protein>
    <submittedName>
        <fullName evidence="5">Helix-turn-helix domain-containing protein</fullName>
    </submittedName>
</protein>
<keyword evidence="2" id="KW-0804">Transcription</keyword>
<dbReference type="InterPro" id="IPR007050">
    <property type="entry name" value="HTH_bacterioopsin"/>
</dbReference>
<keyword evidence="1" id="KW-0805">Transcription regulation</keyword>
<feature type="domain" description="Bacterioopsin transcriptional activator GAF and HTH associated" evidence="4">
    <location>
        <begin position="6"/>
        <end position="134"/>
    </location>
</feature>